<comment type="caution">
    <text evidence="2">The sequence shown here is derived from an EMBL/GenBank/DDBJ whole genome shotgun (WGS) entry which is preliminary data.</text>
</comment>
<dbReference type="Pfam" id="PF00535">
    <property type="entry name" value="Glycos_transf_2"/>
    <property type="match status" value="1"/>
</dbReference>
<dbReference type="Pfam" id="PF13692">
    <property type="entry name" value="Glyco_trans_1_4"/>
    <property type="match status" value="1"/>
</dbReference>
<dbReference type="InterPro" id="IPR001173">
    <property type="entry name" value="Glyco_trans_2-like"/>
</dbReference>
<dbReference type="RefSeq" id="WP_282023269.1">
    <property type="nucleotide sequence ID" value="NZ_CAMXCH010000001.1"/>
</dbReference>
<dbReference type="Gene3D" id="3.90.550.10">
    <property type="entry name" value="Spore Coat Polysaccharide Biosynthesis Protein SpsA, Chain A"/>
    <property type="match status" value="1"/>
</dbReference>
<dbReference type="InterPro" id="IPR029044">
    <property type="entry name" value="Nucleotide-diphossugar_trans"/>
</dbReference>
<name>A0ABM9HKM5_9PROT</name>
<accession>A0ABM9HKM5</accession>
<organism evidence="2 3">
    <name type="scientific">Commensalibacter papalotli</name>
    <name type="common">ex Botero et al. 2024</name>
    <dbReference type="NCBI Taxonomy" id="2972766"/>
    <lineage>
        <taxon>Bacteria</taxon>
        <taxon>Pseudomonadati</taxon>
        <taxon>Pseudomonadota</taxon>
        <taxon>Alphaproteobacteria</taxon>
        <taxon>Acetobacterales</taxon>
        <taxon>Acetobacteraceae</taxon>
    </lineage>
</organism>
<dbReference type="EMBL" id="CAMXCH010000001">
    <property type="protein sequence ID" value="CAI3929355.1"/>
    <property type="molecule type" value="Genomic_DNA"/>
</dbReference>
<reference evidence="2" key="1">
    <citation type="submission" date="2022-10" db="EMBL/GenBank/DDBJ databases">
        <authorList>
            <person name="Botero Cardona J."/>
        </authorList>
    </citation>
    <scope>NUCLEOTIDE SEQUENCE</scope>
    <source>
        <strain evidence="2">R-83534</strain>
    </source>
</reference>
<protein>
    <submittedName>
        <fullName evidence="2">Glycosyltransferase involved in cell wall bisynthesis (RfaB) (PDB:2IV7)</fullName>
    </submittedName>
</protein>
<dbReference type="SUPFAM" id="SSF53448">
    <property type="entry name" value="Nucleotide-diphospho-sugar transferases"/>
    <property type="match status" value="1"/>
</dbReference>
<evidence type="ECO:0000313" key="2">
    <source>
        <dbReference type="EMBL" id="CAI3929355.1"/>
    </source>
</evidence>
<keyword evidence="3" id="KW-1185">Reference proteome</keyword>
<dbReference type="CDD" id="cd03801">
    <property type="entry name" value="GT4_PimA-like"/>
    <property type="match status" value="1"/>
</dbReference>
<feature type="domain" description="Glycosyltransferase 2-like" evidence="1">
    <location>
        <begin position="1126"/>
        <end position="1250"/>
    </location>
</feature>
<evidence type="ECO:0000259" key="1">
    <source>
        <dbReference type="Pfam" id="PF00535"/>
    </source>
</evidence>
<dbReference type="SUPFAM" id="SSF53756">
    <property type="entry name" value="UDP-Glycosyltransferase/glycogen phosphorylase"/>
    <property type="match status" value="1"/>
</dbReference>
<dbReference type="Gene3D" id="3.40.50.2000">
    <property type="entry name" value="Glycogen Phosphorylase B"/>
    <property type="match status" value="1"/>
</dbReference>
<dbReference type="Proteomes" id="UP001154272">
    <property type="component" value="Unassembled WGS sequence"/>
</dbReference>
<dbReference type="PANTHER" id="PTHR43179:SF7">
    <property type="entry name" value="RHAMNOSYLTRANSFERASE WBBL"/>
    <property type="match status" value="1"/>
</dbReference>
<sequence length="1762" mass="206502">MNQIERSNIKWMQFDTEWYCKRYSSVNPIVQDIYGGDIHLYYREKGRKVGHSPNPYFDEKWYLLRYPLIAKAVRENQFQSGFDHYCQEGFQSHSPHWLFDENFYNQAYQEQTNNFSGYKNGYDHYLSEGDQSLYSGSLLFNPRLYLLQGINKEIVNEQGGPYQFFLKTLVLKDKKFKTSWLFDEEWYLQNYPEVKVLISRNLYLNGLHHYLSNETPSFFSPLIDFSEEFYCKQYPDVASSIGVDKAFRSGFIHFILYGFQEGRKPNETLDLEQFKKQEDVVEVVSSHLFYNAFEYWVAQRQSLLFEKFYETYKLDYNLHISEKTEISQDKTSLVDAEIISDDQDLERLNLDVKQDDLEHTHIKENLDTKTLNEEQVNVKPQVSEVKIDNEEEVLSFTVKEDPSLFLVDPPKKEIKFVAHHTETSKAKNDVDAIQITKEKSEIIAVSSNHAFWKDFDEEWYTRIYKDVTSQMKALELDSVEEYYNAFGCHAGHSPNPYFDEQWYLETYLDVKEAVEKRQYISGFDHYCKQGYLTNSPHWLFSEAYYKKVNTGLTDKVLAESGFVNGYDHYLKAGDKEGLSGSLFFDPEFFIGHYNKPIQYNMGIYSYYLKHIDSIDGLIRTSWYFDPVWYSQTYHDVQLLIQEQKFINLLHHYLTNDIPKKYSPLLWFDEEFYVSEYADLLVDQNKIELYRNGYAHFIDKGIALLLQPSMYVNLGAYSLKKDVVHDMKEGLYPNIYVHWLSNHIDIQHIDDLKQEDTETYKVISDILEDNNAYQGAVWAQFDEEWYLTMYPDVSEKMEICGIETVQEYYEQIGAFLGQSPNPYFDEEWYLNHDEAIKKTIKRGKFKTGFEHYCQIGYKKYQPHWLFSSEYYLYHNPQFTFEINNSKEYINAYDHYLKKGDALRKSGSLFFDPLVYERHCYESGNVEKTFFPYRNYLLNISKADLRATVSLYFDTRWYLDRYPQVLEKIKAGELTSPLQHYFMNSTPTLFDPLPWFSEQFYIETYPDLAGAILQDGSGFFRNGYEHFILHGTFEFRNPYPDVHLREYFLSGSVREDIENKLYRDAFAHWIFNKRLETWINTLPEDSHYRLNNKTIESREYFRKKAHFILPTVAHQKLDFSYEGKPDISVIMLVKNQLAVTLTALASLRTNYKGKIQLLIGDNYSTDDTRFMQNSLIGAHITRFAYNFGYGRACNYLIEQVDAPITVFLNNDIYLYPSAIDVLCQYLVSKSDIGAVGGKIIHPDGNLQEAGSIIWRDGTTTGYLRGNDPSIAEANFVRDVDYCSTAMMAVRTILLQQLKGFSPIYYPAYFEDTDLCVRIIKAGYRVVYHPDAVVEHMEYASSDPIVSSGLIRRNHQKFVQEHTEFLRFQHPRHSDNITIARQREGEGKRILFVEDRVPLRRLGSGYVRSNDIIHQMAKLGYQVTVYPINNNFPHLYQIYSDLPETVEILFNKTIDNIRDFFLERAGYYDAIWIGRTHNLHRILPMMGEANRYLPQDCLVLDTEVIAAPRTILRKQILGLETDEDETLQDALEVELSCARHCQTMITVNQIDADYAKEAGFNQVSILGHMVHIRATPKAWEDRKGILFVGALHDDMSPNFDSLQWFASAVLPILVEKMGDEFTLTIAGYVHPSVDMSIFAKYPQVKLLGPVEDLTELYNNHRVYIAPTRFAGGIPYKLHEAASFGIPIVATELLVHQLGWNDDKDILAASIDNPEFFASQIIRLYQEKKLWNKLRKNALTRIDTECNEQRFRDTLQQILTQVTSHT</sequence>
<proteinExistence type="predicted"/>
<evidence type="ECO:0000313" key="3">
    <source>
        <dbReference type="Proteomes" id="UP001154272"/>
    </source>
</evidence>
<dbReference type="PANTHER" id="PTHR43179">
    <property type="entry name" value="RHAMNOSYLTRANSFERASE WBBL"/>
    <property type="match status" value="1"/>
</dbReference>
<gene>
    <name evidence="2" type="ORF">R83534S58_LOCUS435</name>
</gene>